<feature type="signal peptide" evidence="1">
    <location>
        <begin position="1"/>
        <end position="17"/>
    </location>
</feature>
<dbReference type="PANTHER" id="PTHR21261">
    <property type="entry name" value="BEAT PROTEIN"/>
    <property type="match status" value="1"/>
</dbReference>
<accession>A0A6J2JUE4</accession>
<dbReference type="InterPro" id="IPR013783">
    <property type="entry name" value="Ig-like_fold"/>
</dbReference>
<dbReference type="Gene3D" id="2.60.40.10">
    <property type="entry name" value="Immunoglobulins"/>
    <property type="match status" value="1"/>
</dbReference>
<evidence type="ECO:0000259" key="2">
    <source>
        <dbReference type="PROSITE" id="PS50835"/>
    </source>
</evidence>
<sequence>MFRVCCLILFLVADTRQLSITKFAVPQSVEVGHNAELRCEYDLKPEELKKVIFVKWWWRPFGEDKQQIYQRTVGQPAKSTQHTIDMQIKENDTLVLLNIHPNASGIYECEVSNIEEVRKEQELIVYAKGTGPRLDITDVAVGPGEESVERSLLECAASHVAPLPDLKITINEKEINVTKNIKKSDDDGLYDIFANTTIEKNLVVGALLACQLSYTDLNITGDDFVDFILYDKTGELTSTEMPEDSTDLSASKPVSLQNASDDASQLCTSGIFLFCVLILSNLLSTK</sequence>
<feature type="chain" id="PRO_5027022155" evidence="1">
    <location>
        <begin position="18"/>
        <end position="286"/>
    </location>
</feature>
<evidence type="ECO:0000313" key="4">
    <source>
        <dbReference type="RefSeq" id="XP_028032527.1"/>
    </source>
</evidence>
<reference evidence="4" key="1">
    <citation type="submission" date="2025-08" db="UniProtKB">
        <authorList>
            <consortium name="RefSeq"/>
        </authorList>
    </citation>
    <scope>IDENTIFICATION</scope>
    <source>
        <tissue evidence="4">Silk gland</tissue>
    </source>
</reference>
<dbReference type="GeneID" id="114244819"/>
<dbReference type="Pfam" id="PF07686">
    <property type="entry name" value="V-set"/>
    <property type="match status" value="1"/>
</dbReference>
<name>A0A6J2JUE4_BOMMA</name>
<dbReference type="InterPro" id="IPR003599">
    <property type="entry name" value="Ig_sub"/>
</dbReference>
<dbReference type="AlphaFoldDB" id="A0A6J2JUE4"/>
<dbReference type="RefSeq" id="XP_028032527.1">
    <property type="nucleotide sequence ID" value="XM_028176726.1"/>
</dbReference>
<dbReference type="SUPFAM" id="SSF48726">
    <property type="entry name" value="Immunoglobulin"/>
    <property type="match status" value="1"/>
</dbReference>
<dbReference type="Proteomes" id="UP000504629">
    <property type="component" value="Unplaced"/>
</dbReference>
<feature type="domain" description="Ig-like" evidence="2">
    <location>
        <begin position="16"/>
        <end position="125"/>
    </location>
</feature>
<evidence type="ECO:0000256" key="1">
    <source>
        <dbReference type="SAM" id="SignalP"/>
    </source>
</evidence>
<dbReference type="InterPro" id="IPR036179">
    <property type="entry name" value="Ig-like_dom_sf"/>
</dbReference>
<protein>
    <submittedName>
        <fullName evidence="4">Uncharacterized protein LOC114244819 isoform X1</fullName>
    </submittedName>
</protein>
<organism evidence="3 4">
    <name type="scientific">Bombyx mandarina</name>
    <name type="common">Wild silk moth</name>
    <name type="synonym">Wild silkworm</name>
    <dbReference type="NCBI Taxonomy" id="7092"/>
    <lineage>
        <taxon>Eukaryota</taxon>
        <taxon>Metazoa</taxon>
        <taxon>Ecdysozoa</taxon>
        <taxon>Arthropoda</taxon>
        <taxon>Hexapoda</taxon>
        <taxon>Insecta</taxon>
        <taxon>Pterygota</taxon>
        <taxon>Neoptera</taxon>
        <taxon>Endopterygota</taxon>
        <taxon>Lepidoptera</taxon>
        <taxon>Glossata</taxon>
        <taxon>Ditrysia</taxon>
        <taxon>Bombycoidea</taxon>
        <taxon>Bombycidae</taxon>
        <taxon>Bombycinae</taxon>
        <taxon>Bombyx</taxon>
    </lineage>
</organism>
<evidence type="ECO:0000313" key="3">
    <source>
        <dbReference type="Proteomes" id="UP000504629"/>
    </source>
</evidence>
<keyword evidence="1" id="KW-0732">Signal</keyword>
<dbReference type="KEGG" id="bman:114244819"/>
<dbReference type="InterPro" id="IPR007110">
    <property type="entry name" value="Ig-like_dom"/>
</dbReference>
<dbReference type="InterPro" id="IPR013106">
    <property type="entry name" value="Ig_V-set"/>
</dbReference>
<dbReference type="SMART" id="SM00409">
    <property type="entry name" value="IG"/>
    <property type="match status" value="1"/>
</dbReference>
<dbReference type="OrthoDB" id="7225082at2759"/>
<dbReference type="PROSITE" id="PS50835">
    <property type="entry name" value="IG_LIKE"/>
    <property type="match status" value="1"/>
</dbReference>
<gene>
    <name evidence="4" type="primary">LOC114244819</name>
</gene>
<keyword evidence="3" id="KW-1185">Reference proteome</keyword>
<proteinExistence type="predicted"/>